<evidence type="ECO:0000256" key="3">
    <source>
        <dbReference type="ARBA" id="ARBA00022578"/>
    </source>
</evidence>
<comment type="caution">
    <text evidence="6">The sequence shown here is derived from an EMBL/GenBank/DDBJ whole genome shotgun (WGS) entry which is preliminary data.</text>
</comment>
<comment type="function">
    <text evidence="1">Required for the transposition of the insertion element.</text>
</comment>
<evidence type="ECO:0000256" key="4">
    <source>
        <dbReference type="ARBA" id="ARBA00023125"/>
    </source>
</evidence>
<accession>A0ABP6M8T9</accession>
<sequence>MDIEVPQDDPTGEVHRLVIVDGTYFNGWCVLIAHNGTHVIGWQWCDKESKAAWAALFKRFPAPDVVVTDGGTGLRAAVDQQWRRTRIQRCYFHIRAAVIRHTTLNPRLPAGQEILVLTRDLMRVQDLDAAATWMGAYTSWEARWESSLKQRTYAKKGVERHPWAKPNQNWWYTHIRLRRVQGLYRQLIRDDSLFAFPNEDYIEDRQRTVERATSGLEGGPTSGIKHLLRHHRGMPDHHARRAVDWLLNGLTEHPHDPWILIQRHHQES</sequence>
<dbReference type="Proteomes" id="UP001500236">
    <property type="component" value="Unassembled WGS sequence"/>
</dbReference>
<comment type="similarity">
    <text evidence="2">Belongs to the transposase mutator family.</text>
</comment>
<dbReference type="EMBL" id="BAAAVT010000035">
    <property type="protein sequence ID" value="GAA3076798.1"/>
    <property type="molecule type" value="Genomic_DNA"/>
</dbReference>
<evidence type="ECO:0000313" key="7">
    <source>
        <dbReference type="Proteomes" id="UP001500236"/>
    </source>
</evidence>
<reference evidence="7" key="1">
    <citation type="journal article" date="2019" name="Int. J. Syst. Evol. Microbiol.">
        <title>The Global Catalogue of Microorganisms (GCM) 10K type strain sequencing project: providing services to taxonomists for standard genome sequencing and annotation.</title>
        <authorList>
            <consortium name="The Broad Institute Genomics Platform"/>
            <consortium name="The Broad Institute Genome Sequencing Center for Infectious Disease"/>
            <person name="Wu L."/>
            <person name="Ma J."/>
        </authorList>
    </citation>
    <scope>NUCLEOTIDE SEQUENCE [LARGE SCALE GENOMIC DNA]</scope>
    <source>
        <strain evidence="7">JCM 14309</strain>
    </source>
</reference>
<keyword evidence="5" id="KW-0233">DNA recombination</keyword>
<evidence type="ECO:0000256" key="5">
    <source>
        <dbReference type="ARBA" id="ARBA00023172"/>
    </source>
</evidence>
<gene>
    <name evidence="6" type="ORF">GCM10010529_30180</name>
</gene>
<keyword evidence="3" id="KW-0815">Transposition</keyword>
<dbReference type="RefSeq" id="WP_344744950.1">
    <property type="nucleotide sequence ID" value="NZ_BAAAVT010000035.1"/>
</dbReference>
<organism evidence="6 7">
    <name type="scientific">Nesterenkonia aethiopica</name>
    <dbReference type="NCBI Taxonomy" id="269144"/>
    <lineage>
        <taxon>Bacteria</taxon>
        <taxon>Bacillati</taxon>
        <taxon>Actinomycetota</taxon>
        <taxon>Actinomycetes</taxon>
        <taxon>Micrococcales</taxon>
        <taxon>Micrococcaceae</taxon>
        <taxon>Nesterenkonia</taxon>
    </lineage>
</organism>
<protein>
    <recommendedName>
        <fullName evidence="8">MULE transposase domain-containing protein</fullName>
    </recommendedName>
</protein>
<evidence type="ECO:0000256" key="2">
    <source>
        <dbReference type="ARBA" id="ARBA00010961"/>
    </source>
</evidence>
<keyword evidence="7" id="KW-1185">Reference proteome</keyword>
<evidence type="ECO:0008006" key="8">
    <source>
        <dbReference type="Google" id="ProtNLM"/>
    </source>
</evidence>
<proteinExistence type="inferred from homology"/>
<name>A0ABP6M8T9_9MICC</name>
<dbReference type="Pfam" id="PF00872">
    <property type="entry name" value="Transposase_mut"/>
    <property type="match status" value="1"/>
</dbReference>
<keyword evidence="4" id="KW-0238">DNA-binding</keyword>
<evidence type="ECO:0000313" key="6">
    <source>
        <dbReference type="EMBL" id="GAA3076798.1"/>
    </source>
</evidence>
<evidence type="ECO:0000256" key="1">
    <source>
        <dbReference type="ARBA" id="ARBA00002190"/>
    </source>
</evidence>
<dbReference type="InterPro" id="IPR001207">
    <property type="entry name" value="Transposase_mutator"/>
</dbReference>